<dbReference type="EMBL" id="CAJNOR010001630">
    <property type="protein sequence ID" value="CAF1175117.1"/>
    <property type="molecule type" value="Genomic_DNA"/>
</dbReference>
<dbReference type="OrthoDB" id="10052757at2759"/>
<dbReference type="InterPro" id="IPR001810">
    <property type="entry name" value="F-box_dom"/>
</dbReference>
<dbReference type="Proteomes" id="UP000663828">
    <property type="component" value="Unassembled WGS sequence"/>
</dbReference>
<sequence length="642" mass="75120">MNIDRTCLEDLPNELFYFIFLHLTPHDLLSAFENLNQRFQLMLAEQPLILPSNRWMRSKLYHDYLTKILPKYASQVVYLHLSERYCPGAVESFISEVSLDNALWPALKAVTIEDVSCEAFETLLDDCTSLFQIQSFTLISRSNQYYADEYKKYEDFELLLLILDSLTELRSLHLQNWKHPPDYDSEELNQRLSDMQIHQNLQQLFISDCSGQLLAELLSNGYLPQLRRLQIRLIHHGHIEPTIETLDDVLPLQQAFAPELRYVKVELLSNITWVLTFFEELQRHSQLDYFHLFGKLQLANSKDLPRLADLQRWLTLSSSNVFRFRMKFDIAPSMPALRSLEEEVFDEYKQATSKKYAARSGTIEILYPQKCFFQTDTDGMNKTTSSSSDDDDDSVDEPAEMDTDDDDDSYSSSGSENCQRCEPLDENAQELELEEDDYVNTNLFEELQEISCWHHLRKITVKFNRFPDEDHVIGHRLTRLAHVIQCSPQLREIHIEHNLDYARALAFDVPCGLLFTSKLEIFQYTTVDCNSSFVDIARLVLILFNHSTSPPRLKDLFLKIDKDPNTWLSTDHLVRWMKKLIKRFPLLVHFTLCCPPSRAFENSSYDLSYYFSECCALLSASRRFQMNALSYRCQSHLLEIWL</sequence>
<dbReference type="EMBL" id="CAJNOJ010000500">
    <property type="protein sequence ID" value="CAF1469260.1"/>
    <property type="molecule type" value="Genomic_DNA"/>
</dbReference>
<evidence type="ECO:0000313" key="6">
    <source>
        <dbReference type="Proteomes" id="UP000663852"/>
    </source>
</evidence>
<dbReference type="Proteomes" id="UP000663852">
    <property type="component" value="Unassembled WGS sequence"/>
</dbReference>
<name>A0A815QY09_ADIRI</name>
<comment type="caution">
    <text evidence="4">The sequence shown here is derived from an EMBL/GenBank/DDBJ whole genome shotgun (WGS) entry which is preliminary data.</text>
</comment>
<evidence type="ECO:0000313" key="3">
    <source>
        <dbReference type="EMBL" id="CAF1175117.1"/>
    </source>
</evidence>
<evidence type="ECO:0000313" key="4">
    <source>
        <dbReference type="EMBL" id="CAF1469260.1"/>
    </source>
</evidence>
<feature type="domain" description="F-box" evidence="2">
    <location>
        <begin position="5"/>
        <end position="58"/>
    </location>
</feature>
<evidence type="ECO:0000256" key="1">
    <source>
        <dbReference type="SAM" id="MobiDB-lite"/>
    </source>
</evidence>
<organism evidence="4 6">
    <name type="scientific">Adineta ricciae</name>
    <name type="common">Rotifer</name>
    <dbReference type="NCBI Taxonomy" id="249248"/>
    <lineage>
        <taxon>Eukaryota</taxon>
        <taxon>Metazoa</taxon>
        <taxon>Spiralia</taxon>
        <taxon>Gnathifera</taxon>
        <taxon>Rotifera</taxon>
        <taxon>Eurotatoria</taxon>
        <taxon>Bdelloidea</taxon>
        <taxon>Adinetida</taxon>
        <taxon>Adinetidae</taxon>
        <taxon>Adineta</taxon>
    </lineage>
</organism>
<feature type="compositionally biased region" description="Acidic residues" evidence="1">
    <location>
        <begin position="388"/>
        <end position="409"/>
    </location>
</feature>
<evidence type="ECO:0000313" key="5">
    <source>
        <dbReference type="Proteomes" id="UP000663828"/>
    </source>
</evidence>
<keyword evidence="5" id="KW-1185">Reference proteome</keyword>
<accession>A0A815QY09</accession>
<dbReference type="AlphaFoldDB" id="A0A815QY09"/>
<proteinExistence type="predicted"/>
<gene>
    <name evidence="4" type="ORF">EDS130_LOCUS40680</name>
    <name evidence="3" type="ORF">XAT740_LOCUS22257</name>
</gene>
<feature type="region of interest" description="Disordered" evidence="1">
    <location>
        <begin position="378"/>
        <end position="423"/>
    </location>
</feature>
<reference evidence="4" key="1">
    <citation type="submission" date="2021-02" db="EMBL/GenBank/DDBJ databases">
        <authorList>
            <person name="Nowell W R."/>
        </authorList>
    </citation>
    <scope>NUCLEOTIDE SEQUENCE</scope>
</reference>
<evidence type="ECO:0000259" key="2">
    <source>
        <dbReference type="PROSITE" id="PS50181"/>
    </source>
</evidence>
<protein>
    <recommendedName>
        <fullName evidence="2">F-box domain-containing protein</fullName>
    </recommendedName>
</protein>
<dbReference type="PROSITE" id="PS50181">
    <property type="entry name" value="FBOX"/>
    <property type="match status" value="1"/>
</dbReference>